<keyword evidence="3" id="KW-1003">Cell membrane</keyword>
<dbReference type="InterPro" id="IPR000515">
    <property type="entry name" value="MetI-like"/>
</dbReference>
<dbReference type="SUPFAM" id="SSF161098">
    <property type="entry name" value="MetI-like"/>
    <property type="match status" value="1"/>
</dbReference>
<dbReference type="PANTHER" id="PTHR30465:SF45">
    <property type="entry name" value="BINDING-PROTEIN-DEPENDENT TRANSPORT SYSTEMS INNER MEMBRANE COMPONENT"/>
    <property type="match status" value="1"/>
</dbReference>
<dbReference type="Gene3D" id="1.10.3720.10">
    <property type="entry name" value="MetI-like"/>
    <property type="match status" value="1"/>
</dbReference>
<feature type="transmembrane region" description="Helical" evidence="7">
    <location>
        <begin position="170"/>
        <end position="194"/>
    </location>
</feature>
<name>A0A0P0N4G3_9CREN</name>
<protein>
    <submittedName>
        <fullName evidence="9">Putative oligopeptide/dipeptide ABC transporter, permease protein</fullName>
    </submittedName>
</protein>
<gene>
    <name evidence="9" type="ORF">Pyrde_1553</name>
</gene>
<evidence type="ECO:0000256" key="4">
    <source>
        <dbReference type="ARBA" id="ARBA00022692"/>
    </source>
</evidence>
<sequence>MTSARVASVLVKRGIFLAFSLVVIMLLTAIILGATGYDEKILRAMVISELQAYRQELQRQNIPQEDLQKLVEQRRAELEEIYGLNKPWYERVLPMAFRALVLDLGYVKSKEVANIVGEQPPLTVRDAILITLPRTVIMLTVAEIICALIAIRIAPLIAYKRGSLLDKVAITYAAFMNALPLWWLALIAIFVFGYHLRIAPTDYRAVVAYINNFWDDPVGSLKGILYYSWLPITVVVIGLLGSWLYGVRAIALRVVGEDYVAVARAKGIPEKLVVKRYILRVIAGPVATIIILGLAGSISGFIITESIFEWPGMGSLYYAAIMSADAPTIIGLVYITTLVYIVARFILEVLYVMLDPRVRL</sequence>
<reference evidence="9 10" key="1">
    <citation type="submission" date="2015-10" db="EMBL/GenBank/DDBJ databases">
        <title>Complete genome sequence of hyperthermophilic archaeon Pyrodictium delaneyi Su06.</title>
        <authorList>
            <person name="Jung J.-H."/>
            <person name="Lin J."/>
            <person name="Holden J.F."/>
            <person name="Park C.-S."/>
        </authorList>
    </citation>
    <scope>NUCLEOTIDE SEQUENCE [LARGE SCALE GENOMIC DNA]</scope>
    <source>
        <strain evidence="9 10">Su06</strain>
    </source>
</reference>
<dbReference type="CDD" id="cd06261">
    <property type="entry name" value="TM_PBP2"/>
    <property type="match status" value="1"/>
</dbReference>
<evidence type="ECO:0000256" key="6">
    <source>
        <dbReference type="ARBA" id="ARBA00023136"/>
    </source>
</evidence>
<organism evidence="9 10">
    <name type="scientific">Pyrodictium delaneyi</name>
    <dbReference type="NCBI Taxonomy" id="1273541"/>
    <lineage>
        <taxon>Archaea</taxon>
        <taxon>Thermoproteota</taxon>
        <taxon>Thermoprotei</taxon>
        <taxon>Desulfurococcales</taxon>
        <taxon>Pyrodictiaceae</taxon>
        <taxon>Pyrodictium</taxon>
    </lineage>
</organism>
<comment type="subcellular location">
    <subcellularLocation>
        <location evidence="1 7">Cell membrane</location>
        <topology evidence="1 7">Multi-pass membrane protein</topology>
    </subcellularLocation>
</comment>
<feature type="transmembrane region" description="Helical" evidence="7">
    <location>
        <begin position="281"/>
        <end position="308"/>
    </location>
</feature>
<keyword evidence="6 7" id="KW-0472">Membrane</keyword>
<evidence type="ECO:0000313" key="9">
    <source>
        <dbReference type="EMBL" id="ALL01596.1"/>
    </source>
</evidence>
<dbReference type="EMBL" id="CP013011">
    <property type="protein sequence ID" value="ALL01596.1"/>
    <property type="molecule type" value="Genomic_DNA"/>
</dbReference>
<feature type="transmembrane region" description="Helical" evidence="7">
    <location>
        <begin position="224"/>
        <end position="245"/>
    </location>
</feature>
<dbReference type="STRING" id="1273541.Pyrde_1553"/>
<dbReference type="Pfam" id="PF00528">
    <property type="entry name" value="BPD_transp_1"/>
    <property type="match status" value="1"/>
</dbReference>
<dbReference type="PANTHER" id="PTHR30465">
    <property type="entry name" value="INNER MEMBRANE ABC TRANSPORTER"/>
    <property type="match status" value="1"/>
</dbReference>
<dbReference type="InterPro" id="IPR035906">
    <property type="entry name" value="MetI-like_sf"/>
</dbReference>
<dbReference type="KEGG" id="pdl:Pyrde_1553"/>
<keyword evidence="4 7" id="KW-0812">Transmembrane</keyword>
<dbReference type="GO" id="GO:0055085">
    <property type="term" value="P:transmembrane transport"/>
    <property type="evidence" value="ECO:0007669"/>
    <property type="project" value="InterPro"/>
</dbReference>
<evidence type="ECO:0000313" key="10">
    <source>
        <dbReference type="Proteomes" id="UP000058613"/>
    </source>
</evidence>
<feature type="transmembrane region" description="Helical" evidence="7">
    <location>
        <begin position="328"/>
        <end position="354"/>
    </location>
</feature>
<evidence type="ECO:0000256" key="3">
    <source>
        <dbReference type="ARBA" id="ARBA00022475"/>
    </source>
</evidence>
<proteinExistence type="inferred from homology"/>
<feature type="transmembrane region" description="Helical" evidence="7">
    <location>
        <begin position="136"/>
        <end position="158"/>
    </location>
</feature>
<keyword evidence="5 7" id="KW-1133">Transmembrane helix</keyword>
<evidence type="ECO:0000256" key="7">
    <source>
        <dbReference type="RuleBase" id="RU363032"/>
    </source>
</evidence>
<keyword evidence="2 7" id="KW-0813">Transport</keyword>
<evidence type="ECO:0000256" key="5">
    <source>
        <dbReference type="ARBA" id="ARBA00022989"/>
    </source>
</evidence>
<dbReference type="GeneID" id="26099893"/>
<accession>A0A0P0N4G3</accession>
<dbReference type="AlphaFoldDB" id="A0A0P0N4G3"/>
<feature type="transmembrane region" description="Helical" evidence="7">
    <location>
        <begin position="15"/>
        <end position="37"/>
    </location>
</feature>
<dbReference type="Proteomes" id="UP000058613">
    <property type="component" value="Chromosome"/>
</dbReference>
<evidence type="ECO:0000256" key="1">
    <source>
        <dbReference type="ARBA" id="ARBA00004651"/>
    </source>
</evidence>
<dbReference type="PROSITE" id="PS50928">
    <property type="entry name" value="ABC_TM1"/>
    <property type="match status" value="1"/>
</dbReference>
<feature type="domain" description="ABC transmembrane type-1" evidence="8">
    <location>
        <begin position="132"/>
        <end position="351"/>
    </location>
</feature>
<dbReference type="RefSeq" id="WP_143522150.1">
    <property type="nucleotide sequence ID" value="NZ_CP013011.1"/>
</dbReference>
<comment type="similarity">
    <text evidence="7">Belongs to the binding-protein-dependent transport system permease family.</text>
</comment>
<evidence type="ECO:0000259" key="8">
    <source>
        <dbReference type="PROSITE" id="PS50928"/>
    </source>
</evidence>
<dbReference type="OrthoDB" id="44105at2157"/>
<dbReference type="GO" id="GO:0005886">
    <property type="term" value="C:plasma membrane"/>
    <property type="evidence" value="ECO:0007669"/>
    <property type="project" value="UniProtKB-SubCell"/>
</dbReference>
<evidence type="ECO:0000256" key="2">
    <source>
        <dbReference type="ARBA" id="ARBA00022448"/>
    </source>
</evidence>